<dbReference type="FunFam" id="1.10.510.10:FF:001023">
    <property type="entry name" value="Os07g0541700 protein"/>
    <property type="match status" value="1"/>
</dbReference>
<comment type="catalytic activity">
    <reaction evidence="7">
        <text>L-threonyl-[protein] + ATP = O-phospho-L-threonyl-[protein] + ADP + H(+)</text>
        <dbReference type="Rhea" id="RHEA:46608"/>
        <dbReference type="Rhea" id="RHEA-COMP:11060"/>
        <dbReference type="Rhea" id="RHEA-COMP:11605"/>
        <dbReference type="ChEBI" id="CHEBI:15378"/>
        <dbReference type="ChEBI" id="CHEBI:30013"/>
        <dbReference type="ChEBI" id="CHEBI:30616"/>
        <dbReference type="ChEBI" id="CHEBI:61977"/>
        <dbReference type="ChEBI" id="CHEBI:456216"/>
        <dbReference type="EC" id="2.7.11.1"/>
    </reaction>
</comment>
<evidence type="ECO:0000256" key="5">
    <source>
        <dbReference type="ARBA" id="ARBA00022777"/>
    </source>
</evidence>
<dbReference type="Gene3D" id="1.10.510.10">
    <property type="entry name" value="Transferase(Phosphotransferase) domain 1"/>
    <property type="match status" value="2"/>
</dbReference>
<dbReference type="Gene3D" id="3.30.200.20">
    <property type="entry name" value="Phosphorylase Kinase, domain 1"/>
    <property type="match status" value="1"/>
</dbReference>
<evidence type="ECO:0000256" key="7">
    <source>
        <dbReference type="ARBA" id="ARBA00047899"/>
    </source>
</evidence>
<dbReference type="SMART" id="SM00220">
    <property type="entry name" value="S_TKc"/>
    <property type="match status" value="1"/>
</dbReference>
<evidence type="ECO:0000313" key="13">
    <source>
        <dbReference type="Proteomes" id="UP001327560"/>
    </source>
</evidence>
<dbReference type="Proteomes" id="UP001327560">
    <property type="component" value="Chromosome 8"/>
</dbReference>
<evidence type="ECO:0000256" key="3">
    <source>
        <dbReference type="ARBA" id="ARBA00022679"/>
    </source>
</evidence>
<keyword evidence="6" id="KW-0067">ATP-binding</keyword>
<feature type="chain" id="PRO_5042826367" description="non-specific serine/threonine protein kinase" evidence="10">
    <location>
        <begin position="47"/>
        <end position="755"/>
    </location>
</feature>
<evidence type="ECO:0000256" key="2">
    <source>
        <dbReference type="ARBA" id="ARBA00022527"/>
    </source>
</evidence>
<evidence type="ECO:0000256" key="10">
    <source>
        <dbReference type="SAM" id="SignalP"/>
    </source>
</evidence>
<name>A0AAQ3L222_9LILI</name>
<dbReference type="EC" id="2.7.11.1" evidence="1"/>
<feature type="region of interest" description="Disordered" evidence="9">
    <location>
        <begin position="524"/>
        <end position="554"/>
    </location>
</feature>
<feature type="signal peptide" evidence="10">
    <location>
        <begin position="1"/>
        <end position="46"/>
    </location>
</feature>
<dbReference type="InterPro" id="IPR008271">
    <property type="entry name" value="Ser/Thr_kinase_AS"/>
</dbReference>
<dbReference type="GO" id="GO:0005524">
    <property type="term" value="F:ATP binding"/>
    <property type="evidence" value="ECO:0007669"/>
    <property type="project" value="UniProtKB-KW"/>
</dbReference>
<organism evidence="12 13">
    <name type="scientific">Canna indica</name>
    <name type="common">Indian-shot</name>
    <dbReference type="NCBI Taxonomy" id="4628"/>
    <lineage>
        <taxon>Eukaryota</taxon>
        <taxon>Viridiplantae</taxon>
        <taxon>Streptophyta</taxon>
        <taxon>Embryophyta</taxon>
        <taxon>Tracheophyta</taxon>
        <taxon>Spermatophyta</taxon>
        <taxon>Magnoliopsida</taxon>
        <taxon>Liliopsida</taxon>
        <taxon>Zingiberales</taxon>
        <taxon>Cannaceae</taxon>
        <taxon>Canna</taxon>
    </lineage>
</organism>
<protein>
    <recommendedName>
        <fullName evidence="1">non-specific serine/threonine protein kinase</fullName>
        <ecNumber evidence="1">2.7.11.1</ecNumber>
    </recommendedName>
</protein>
<dbReference type="PROSITE" id="PS00108">
    <property type="entry name" value="PROTEIN_KINASE_ST"/>
    <property type="match status" value="1"/>
</dbReference>
<keyword evidence="13" id="KW-1185">Reference proteome</keyword>
<dbReference type="AlphaFoldDB" id="A0AAQ3L222"/>
<evidence type="ECO:0000256" key="8">
    <source>
        <dbReference type="ARBA" id="ARBA00048679"/>
    </source>
</evidence>
<reference evidence="12 13" key="1">
    <citation type="submission" date="2023-10" db="EMBL/GenBank/DDBJ databases">
        <title>Chromosome-scale genome assembly provides insights into flower coloration mechanisms of Canna indica.</title>
        <authorList>
            <person name="Li C."/>
        </authorList>
    </citation>
    <scope>NUCLEOTIDE SEQUENCE [LARGE SCALE GENOMIC DNA]</scope>
    <source>
        <tissue evidence="12">Flower</tissue>
    </source>
</reference>
<dbReference type="GO" id="GO:0004674">
    <property type="term" value="F:protein serine/threonine kinase activity"/>
    <property type="evidence" value="ECO:0007669"/>
    <property type="project" value="UniProtKB-KW"/>
</dbReference>
<keyword evidence="2" id="KW-0723">Serine/threonine-protein kinase</keyword>
<evidence type="ECO:0000256" key="9">
    <source>
        <dbReference type="SAM" id="MobiDB-lite"/>
    </source>
</evidence>
<dbReference type="InterPro" id="IPR011009">
    <property type="entry name" value="Kinase-like_dom_sf"/>
</dbReference>
<evidence type="ECO:0000259" key="11">
    <source>
        <dbReference type="PROSITE" id="PS50011"/>
    </source>
</evidence>
<feature type="domain" description="Protein kinase" evidence="11">
    <location>
        <begin position="78"/>
        <end position="708"/>
    </location>
</feature>
<evidence type="ECO:0000256" key="1">
    <source>
        <dbReference type="ARBA" id="ARBA00012513"/>
    </source>
</evidence>
<dbReference type="SUPFAM" id="SSF56112">
    <property type="entry name" value="Protein kinase-like (PK-like)"/>
    <property type="match status" value="1"/>
</dbReference>
<evidence type="ECO:0000313" key="12">
    <source>
        <dbReference type="EMBL" id="WOL16766.1"/>
    </source>
</evidence>
<dbReference type="PROSITE" id="PS50011">
    <property type="entry name" value="PROTEIN_KINASE_DOM"/>
    <property type="match status" value="1"/>
</dbReference>
<gene>
    <name evidence="12" type="ORF">Cni_G25555</name>
</gene>
<keyword evidence="4" id="KW-0547">Nucleotide-binding</keyword>
<dbReference type="EMBL" id="CP136897">
    <property type="protein sequence ID" value="WOL16766.1"/>
    <property type="molecule type" value="Genomic_DNA"/>
</dbReference>
<accession>A0AAQ3L222</accession>
<evidence type="ECO:0000256" key="6">
    <source>
        <dbReference type="ARBA" id="ARBA00022840"/>
    </source>
</evidence>
<keyword evidence="5" id="KW-0418">Kinase</keyword>
<dbReference type="InterPro" id="IPR000719">
    <property type="entry name" value="Prot_kinase_dom"/>
</dbReference>
<evidence type="ECO:0000256" key="4">
    <source>
        <dbReference type="ARBA" id="ARBA00022741"/>
    </source>
</evidence>
<sequence length="755" mass="84089">MPFFLKQGCRRVDALPADPTPHSRGRRPLFLLVALALLLYRRLARGGATRTAPDAPPPPARALRRFSYSELRRATASFAPSHRLGHGGFGPVFRGALPSGEEVAVKMMNSCGSLQGEHEFYNELTLASRILSMHSASAARVVPAIGYCCDDGDRRRRWWRLWRRRGEEEPPEAQESPTAAPGRKLLLVYKLMPNGSLQDALLDHRCPQLMDWEQRFAVVLDIARSLDFLHAGCEFPVIHGDIKPSNILLDDSLSAKIADFGLAQLVSTSEMVVDVDSEKSVHNTEGSVKQRKKDLVVEGREDSASVAAMGETAGSMTTETGFEDCGAKGALVSERSLQEDEASEVASPATTVEVASASEASALFDRASVDSEKDPMTLGCRKGSRRKKSWASLSKDWWRRQDIRSGESNSESGGDVKDYVMEWIQTEFKESPKHNWIAASSATSSEQFLLKSLNSEGLGQKKTNRQWWTSLYQDKVTKKEKRQITGKWWQEFDEDVTNKLKPLSLTKSKSINYECREQQLRQNVEAFTSSSEKKRKKKSSSHGGHSSTHTWMDRISGEIRTTAKRNCQDWASMNIPKSGTMSSTPSTRGTICYVAPEHGGGKPLSEKCDVYSFGVLLLVIIAGRRPLKMTTSSMSKYEQAHLISWARRLAHLGRLMDLVDPCLRCVDSEQALLCITVATLCLQRSPSARPTSKEILSMLTGESKPPVLPIEFSQSPPCGFSLKSRKKARGDKENRTLQRIRITVVVRDYYITLEP</sequence>
<comment type="catalytic activity">
    <reaction evidence="8">
        <text>L-seryl-[protein] + ATP = O-phospho-L-seryl-[protein] + ADP + H(+)</text>
        <dbReference type="Rhea" id="RHEA:17989"/>
        <dbReference type="Rhea" id="RHEA-COMP:9863"/>
        <dbReference type="Rhea" id="RHEA-COMP:11604"/>
        <dbReference type="ChEBI" id="CHEBI:15378"/>
        <dbReference type="ChEBI" id="CHEBI:29999"/>
        <dbReference type="ChEBI" id="CHEBI:30616"/>
        <dbReference type="ChEBI" id="CHEBI:83421"/>
        <dbReference type="ChEBI" id="CHEBI:456216"/>
        <dbReference type="EC" id="2.7.11.1"/>
    </reaction>
</comment>
<dbReference type="InterPro" id="IPR044576">
    <property type="entry name" value="At4g25390-like"/>
</dbReference>
<proteinExistence type="predicted"/>
<keyword evidence="3" id="KW-0808">Transferase</keyword>
<dbReference type="PANTHER" id="PTHR46821">
    <property type="entry name" value="OS07G0586332 PROTEIN"/>
    <property type="match status" value="1"/>
</dbReference>
<dbReference type="PANTHER" id="PTHR46821:SF2">
    <property type="entry name" value="OS03G0251700 PROTEIN"/>
    <property type="match status" value="1"/>
</dbReference>
<keyword evidence="10" id="KW-0732">Signal</keyword>
<dbReference type="Pfam" id="PF00069">
    <property type="entry name" value="Pkinase"/>
    <property type="match status" value="2"/>
</dbReference>